<comment type="caution">
    <text evidence="2">The sequence shown here is derived from an EMBL/GenBank/DDBJ whole genome shotgun (WGS) entry which is preliminary data.</text>
</comment>
<accession>A0A388MF62</accession>
<sequence>MAPWGATGKGRRDSGPGEGVEGQKVRGHMPKSKRLRVDAASSENDDDFQSEEVVMVDAQGTGGSQRLGFGRDGVSRDKLATIKQVIVGGVVGASPRTNKAQGIVITEAWLQRQAAGVGEATTSGIRTPIVLVGGGGRFDKAVIGAVQPRQALPAQQARGSSAAITPPPQTKVDAGGSRTLAGDHHTSASGVAEGVVEGRVDHVRREDGKRDGRREGDDDDDRPPVHCSDYFVAIANGDAGPNHRPCSSCPRTMCHASRSMIQHSVNQLCTECASWRNW</sequence>
<dbReference type="EMBL" id="BFEA01001243">
    <property type="protein sequence ID" value="GBG93119.1"/>
    <property type="molecule type" value="Genomic_DNA"/>
</dbReference>
<dbReference type="AlphaFoldDB" id="A0A388MF62"/>
<dbReference type="Proteomes" id="UP000265515">
    <property type="component" value="Unassembled WGS sequence"/>
</dbReference>
<feature type="compositionally biased region" description="Basic and acidic residues" evidence="1">
    <location>
        <begin position="196"/>
        <end position="216"/>
    </location>
</feature>
<keyword evidence="3" id="KW-1185">Reference proteome</keyword>
<evidence type="ECO:0000313" key="3">
    <source>
        <dbReference type="Proteomes" id="UP000265515"/>
    </source>
</evidence>
<gene>
    <name evidence="2" type="ORF">CBR_g59144</name>
</gene>
<feature type="compositionally biased region" description="Basic residues" evidence="1">
    <location>
        <begin position="25"/>
        <end position="34"/>
    </location>
</feature>
<name>A0A388MF62_CHABU</name>
<dbReference type="Gramene" id="GBG93119">
    <property type="protein sequence ID" value="GBG93119"/>
    <property type="gene ID" value="CBR_g59144"/>
</dbReference>
<protein>
    <submittedName>
        <fullName evidence="2">Uncharacterized protein</fullName>
    </submittedName>
</protein>
<feature type="region of interest" description="Disordered" evidence="1">
    <location>
        <begin position="1"/>
        <end position="49"/>
    </location>
</feature>
<feature type="region of interest" description="Disordered" evidence="1">
    <location>
        <begin position="152"/>
        <end position="226"/>
    </location>
</feature>
<reference evidence="2 3" key="1">
    <citation type="journal article" date="2018" name="Cell">
        <title>The Chara Genome: Secondary Complexity and Implications for Plant Terrestrialization.</title>
        <authorList>
            <person name="Nishiyama T."/>
            <person name="Sakayama H."/>
            <person name="Vries J.D."/>
            <person name="Buschmann H."/>
            <person name="Saint-Marcoux D."/>
            <person name="Ullrich K.K."/>
            <person name="Haas F.B."/>
            <person name="Vanderstraeten L."/>
            <person name="Becker D."/>
            <person name="Lang D."/>
            <person name="Vosolsobe S."/>
            <person name="Rombauts S."/>
            <person name="Wilhelmsson P.K.I."/>
            <person name="Janitza P."/>
            <person name="Kern R."/>
            <person name="Heyl A."/>
            <person name="Rumpler F."/>
            <person name="Villalobos L.I.A.C."/>
            <person name="Clay J.M."/>
            <person name="Skokan R."/>
            <person name="Toyoda A."/>
            <person name="Suzuki Y."/>
            <person name="Kagoshima H."/>
            <person name="Schijlen E."/>
            <person name="Tajeshwar N."/>
            <person name="Catarino B."/>
            <person name="Hetherington A.J."/>
            <person name="Saltykova A."/>
            <person name="Bonnot C."/>
            <person name="Breuninger H."/>
            <person name="Symeonidi A."/>
            <person name="Radhakrishnan G.V."/>
            <person name="Van Nieuwerburgh F."/>
            <person name="Deforce D."/>
            <person name="Chang C."/>
            <person name="Karol K.G."/>
            <person name="Hedrich R."/>
            <person name="Ulvskov P."/>
            <person name="Glockner G."/>
            <person name="Delwiche C.F."/>
            <person name="Petrasek J."/>
            <person name="Van de Peer Y."/>
            <person name="Friml J."/>
            <person name="Beilby M."/>
            <person name="Dolan L."/>
            <person name="Kohara Y."/>
            <person name="Sugano S."/>
            <person name="Fujiyama A."/>
            <person name="Delaux P.-M."/>
            <person name="Quint M."/>
            <person name="TheiBen G."/>
            <person name="Hagemann M."/>
            <person name="Harholt J."/>
            <person name="Dunand C."/>
            <person name="Zachgo S."/>
            <person name="Langdale J."/>
            <person name="Maumus F."/>
            <person name="Straeten D.V.D."/>
            <person name="Gould S.B."/>
            <person name="Rensing S.A."/>
        </authorList>
    </citation>
    <scope>NUCLEOTIDE SEQUENCE [LARGE SCALE GENOMIC DNA]</scope>
    <source>
        <strain evidence="2 3">S276</strain>
    </source>
</reference>
<organism evidence="2 3">
    <name type="scientific">Chara braunii</name>
    <name type="common">Braun's stonewort</name>
    <dbReference type="NCBI Taxonomy" id="69332"/>
    <lineage>
        <taxon>Eukaryota</taxon>
        <taxon>Viridiplantae</taxon>
        <taxon>Streptophyta</taxon>
        <taxon>Charophyceae</taxon>
        <taxon>Charales</taxon>
        <taxon>Characeae</taxon>
        <taxon>Chara</taxon>
    </lineage>
</organism>
<proteinExistence type="predicted"/>
<evidence type="ECO:0000313" key="2">
    <source>
        <dbReference type="EMBL" id="GBG93119.1"/>
    </source>
</evidence>
<evidence type="ECO:0000256" key="1">
    <source>
        <dbReference type="SAM" id="MobiDB-lite"/>
    </source>
</evidence>